<name>A0A9W9ILB8_9EURO</name>
<gene>
    <name evidence="2" type="ORF">N7492_003124</name>
</gene>
<proteinExistence type="predicted"/>
<protein>
    <submittedName>
        <fullName evidence="2">Uncharacterized protein</fullName>
    </submittedName>
</protein>
<feature type="region of interest" description="Disordered" evidence="1">
    <location>
        <begin position="1"/>
        <end position="37"/>
    </location>
</feature>
<evidence type="ECO:0000256" key="1">
    <source>
        <dbReference type="SAM" id="MobiDB-lite"/>
    </source>
</evidence>
<dbReference type="EMBL" id="JAPQKO010000002">
    <property type="protein sequence ID" value="KAJ5179914.1"/>
    <property type="molecule type" value="Genomic_DNA"/>
</dbReference>
<reference evidence="2" key="1">
    <citation type="submission" date="2022-11" db="EMBL/GenBank/DDBJ databases">
        <authorList>
            <person name="Petersen C."/>
        </authorList>
    </citation>
    <scope>NUCLEOTIDE SEQUENCE</scope>
    <source>
        <strain evidence="2">IBT 21917</strain>
    </source>
</reference>
<feature type="region of interest" description="Disordered" evidence="1">
    <location>
        <begin position="62"/>
        <end position="89"/>
    </location>
</feature>
<feature type="region of interest" description="Disordered" evidence="1">
    <location>
        <begin position="112"/>
        <end position="169"/>
    </location>
</feature>
<feature type="compositionally biased region" description="Polar residues" evidence="1">
    <location>
        <begin position="70"/>
        <end position="82"/>
    </location>
</feature>
<organism evidence="2 3">
    <name type="scientific">Penicillium capsulatum</name>
    <dbReference type="NCBI Taxonomy" id="69766"/>
    <lineage>
        <taxon>Eukaryota</taxon>
        <taxon>Fungi</taxon>
        <taxon>Dikarya</taxon>
        <taxon>Ascomycota</taxon>
        <taxon>Pezizomycotina</taxon>
        <taxon>Eurotiomycetes</taxon>
        <taxon>Eurotiomycetidae</taxon>
        <taxon>Eurotiales</taxon>
        <taxon>Aspergillaceae</taxon>
        <taxon>Penicillium</taxon>
    </lineage>
</organism>
<dbReference type="AlphaFoldDB" id="A0A9W9ILB8"/>
<comment type="caution">
    <text evidence="2">The sequence shown here is derived from an EMBL/GenBank/DDBJ whole genome shotgun (WGS) entry which is preliminary data.</text>
</comment>
<keyword evidence="3" id="KW-1185">Reference proteome</keyword>
<dbReference type="Proteomes" id="UP001146351">
    <property type="component" value="Unassembled WGS sequence"/>
</dbReference>
<feature type="compositionally biased region" description="Basic and acidic residues" evidence="1">
    <location>
        <begin position="147"/>
        <end position="169"/>
    </location>
</feature>
<evidence type="ECO:0000313" key="2">
    <source>
        <dbReference type="EMBL" id="KAJ5179914.1"/>
    </source>
</evidence>
<accession>A0A9W9ILB8</accession>
<reference evidence="2" key="2">
    <citation type="journal article" date="2023" name="IMA Fungus">
        <title>Comparative genomic study of the Penicillium genus elucidates a diverse pangenome and 15 lateral gene transfer events.</title>
        <authorList>
            <person name="Petersen C."/>
            <person name="Sorensen T."/>
            <person name="Nielsen M.R."/>
            <person name="Sondergaard T.E."/>
            <person name="Sorensen J.L."/>
            <person name="Fitzpatrick D.A."/>
            <person name="Frisvad J.C."/>
            <person name="Nielsen K.L."/>
        </authorList>
    </citation>
    <scope>NUCLEOTIDE SEQUENCE</scope>
    <source>
        <strain evidence="2">IBT 21917</strain>
    </source>
</reference>
<sequence length="169" mass="18782">MRAHSILPGRRDTGMVQFHGNRKTEGSPIDGESRRELSSSLNGRSGLLRWLGTIVARSRPELAGKRKASVGSSHGCNEAQSTRGHRRSQGWDALNEAWLGLGVEKVEKMYATSDKKMPQRFSGAGKRKWSGTLSAAGKGKNELWTPTRKDDMPETKGEMRSDMRGEEKW</sequence>
<evidence type="ECO:0000313" key="3">
    <source>
        <dbReference type="Proteomes" id="UP001146351"/>
    </source>
</evidence>